<dbReference type="GO" id="GO:0006508">
    <property type="term" value="P:proteolysis"/>
    <property type="evidence" value="ECO:0007669"/>
    <property type="project" value="UniProtKB-KW"/>
</dbReference>
<proteinExistence type="inferred from homology"/>
<comment type="similarity">
    <text evidence="1">Belongs to the peptidase A1 family.</text>
</comment>
<evidence type="ECO:0000259" key="7">
    <source>
        <dbReference type="PROSITE" id="PS51767"/>
    </source>
</evidence>
<dbReference type="Pfam" id="PF14541">
    <property type="entry name" value="TAXi_C"/>
    <property type="match status" value="1"/>
</dbReference>
<dbReference type="InterPro" id="IPR051708">
    <property type="entry name" value="Plant_Aspart_Prot_A1"/>
</dbReference>
<organism evidence="8 9">
    <name type="scientific">Rosa chinensis</name>
    <name type="common">China rose</name>
    <dbReference type="NCBI Taxonomy" id="74649"/>
    <lineage>
        <taxon>Eukaryota</taxon>
        <taxon>Viridiplantae</taxon>
        <taxon>Streptophyta</taxon>
        <taxon>Embryophyta</taxon>
        <taxon>Tracheophyta</taxon>
        <taxon>Spermatophyta</taxon>
        <taxon>Magnoliopsida</taxon>
        <taxon>eudicotyledons</taxon>
        <taxon>Gunneridae</taxon>
        <taxon>Pentapetalae</taxon>
        <taxon>rosids</taxon>
        <taxon>fabids</taxon>
        <taxon>Rosales</taxon>
        <taxon>Rosaceae</taxon>
        <taxon>Rosoideae</taxon>
        <taxon>Rosoideae incertae sedis</taxon>
        <taxon>Rosa</taxon>
    </lineage>
</organism>
<protein>
    <submittedName>
        <fullName evidence="8">Putative nepenthesin</fullName>
        <ecNumber evidence="8">3.4.23.12</ecNumber>
    </submittedName>
</protein>
<name>A0A2P6QSJ5_ROSCH</name>
<dbReference type="PANTHER" id="PTHR47967:SF123">
    <property type="entry name" value="ASPARTIC PROTEINASE NEPENTHESIN-1-LIKE"/>
    <property type="match status" value="1"/>
</dbReference>
<evidence type="ECO:0000256" key="1">
    <source>
        <dbReference type="ARBA" id="ARBA00007447"/>
    </source>
</evidence>
<evidence type="ECO:0000256" key="4">
    <source>
        <dbReference type="ARBA" id="ARBA00022801"/>
    </source>
</evidence>
<dbReference type="InterPro" id="IPR032799">
    <property type="entry name" value="TAXi_C"/>
</dbReference>
<feature type="chain" id="PRO_5015157764" evidence="6">
    <location>
        <begin position="25"/>
        <end position="458"/>
    </location>
</feature>
<dbReference type="CDD" id="cd05476">
    <property type="entry name" value="pepsin_A_like_plant"/>
    <property type="match status" value="1"/>
</dbReference>
<dbReference type="PANTHER" id="PTHR47967">
    <property type="entry name" value="OS07G0603500 PROTEIN-RELATED"/>
    <property type="match status" value="1"/>
</dbReference>
<gene>
    <name evidence="8" type="ORF">RchiOBHm_Chr4g0399441</name>
</gene>
<dbReference type="OMA" id="YNNECVY"/>
<evidence type="ECO:0000256" key="6">
    <source>
        <dbReference type="SAM" id="SignalP"/>
    </source>
</evidence>
<dbReference type="InterPro" id="IPR032861">
    <property type="entry name" value="TAXi_N"/>
</dbReference>
<sequence>MAAASQPVLIFFLIAVSAFHQTLSKPNGFSLKLIPRDSPQSPLYPGNLTTLERIERLIEFSRARARYVELTSSPNATILYPENIRLTLLRDNFFYTVQVGVGTPATGVFLLLDTGGGLIWTQCLPCLNCYPQRTPMFDSSKSSTYQKLPCSHPFCQGDRPLYICVNDECVYNINYGGGASTAGIASMETFTFPVDTATTTRIGQIVFGCSKYSGNVQFAKGGVISGVMGLSLSPDSLASQLSDVTHKRFSYCLVPFTQAQQAPSLVRFGDDIPHPSSNIQTTPFVPTPRSHYFQLNLLDISVGFRKLGFPPGTFTERPDGSGGCIVDSGALIPQIDQNAQGGRNAYRQVMSAFQSYYNSFQQLTRIGKVPQGFALCYKYPQDFNQFTSMTYHFEDADYIVDPKYVNFYDQQGGYFCVALLPGNGKSILGAWHQQNMRVTYDGNINSLQFSVETCSYDV</sequence>
<dbReference type="InterPro" id="IPR021109">
    <property type="entry name" value="Peptidase_aspartic_dom_sf"/>
</dbReference>
<dbReference type="SUPFAM" id="SSF50630">
    <property type="entry name" value="Acid proteases"/>
    <property type="match status" value="1"/>
</dbReference>
<dbReference type="Proteomes" id="UP000238479">
    <property type="component" value="Chromosome 4"/>
</dbReference>
<evidence type="ECO:0000313" key="9">
    <source>
        <dbReference type="Proteomes" id="UP000238479"/>
    </source>
</evidence>
<dbReference type="PROSITE" id="PS51767">
    <property type="entry name" value="PEPTIDASE_A1"/>
    <property type="match status" value="1"/>
</dbReference>
<feature type="domain" description="Peptidase A1" evidence="7">
    <location>
        <begin position="95"/>
        <end position="450"/>
    </location>
</feature>
<evidence type="ECO:0000256" key="3">
    <source>
        <dbReference type="ARBA" id="ARBA00022750"/>
    </source>
</evidence>
<dbReference type="InterPro" id="IPR033121">
    <property type="entry name" value="PEPTIDASE_A1"/>
</dbReference>
<dbReference type="AlphaFoldDB" id="A0A2P6QSJ5"/>
<comment type="caution">
    <text evidence="8">The sequence shown here is derived from an EMBL/GenBank/DDBJ whole genome shotgun (WGS) entry which is preliminary data.</text>
</comment>
<dbReference type="Gene3D" id="2.40.70.10">
    <property type="entry name" value="Acid Proteases"/>
    <property type="match status" value="2"/>
</dbReference>
<dbReference type="EC" id="3.4.23.12" evidence="8"/>
<keyword evidence="9" id="KW-1185">Reference proteome</keyword>
<dbReference type="OrthoDB" id="1072226at2759"/>
<accession>A0A2P6QSJ5</accession>
<keyword evidence="2" id="KW-0645">Protease</keyword>
<keyword evidence="6" id="KW-0732">Signal</keyword>
<feature type="signal peptide" evidence="6">
    <location>
        <begin position="1"/>
        <end position="24"/>
    </location>
</feature>
<evidence type="ECO:0000313" key="8">
    <source>
        <dbReference type="EMBL" id="PRQ37156.1"/>
    </source>
</evidence>
<keyword evidence="5" id="KW-0325">Glycoprotein</keyword>
<dbReference type="InterPro" id="IPR034161">
    <property type="entry name" value="Pepsin-like_plant"/>
</dbReference>
<dbReference type="GO" id="GO:0004190">
    <property type="term" value="F:aspartic-type endopeptidase activity"/>
    <property type="evidence" value="ECO:0007669"/>
    <property type="project" value="UniProtKB-KW"/>
</dbReference>
<reference evidence="8 9" key="1">
    <citation type="journal article" date="2018" name="Nat. Genet.">
        <title>The Rosa genome provides new insights in the design of modern roses.</title>
        <authorList>
            <person name="Bendahmane M."/>
        </authorList>
    </citation>
    <scope>NUCLEOTIDE SEQUENCE [LARGE SCALE GENOMIC DNA]</scope>
    <source>
        <strain evidence="9">cv. Old Blush</strain>
    </source>
</reference>
<evidence type="ECO:0000256" key="5">
    <source>
        <dbReference type="ARBA" id="ARBA00023180"/>
    </source>
</evidence>
<dbReference type="Pfam" id="PF14543">
    <property type="entry name" value="TAXi_N"/>
    <property type="match status" value="1"/>
</dbReference>
<dbReference type="GO" id="GO:0005576">
    <property type="term" value="C:extracellular region"/>
    <property type="evidence" value="ECO:0007669"/>
    <property type="project" value="TreeGrafter"/>
</dbReference>
<keyword evidence="3" id="KW-0064">Aspartyl protease</keyword>
<dbReference type="Gramene" id="PRQ37156">
    <property type="protein sequence ID" value="PRQ37156"/>
    <property type="gene ID" value="RchiOBHm_Chr4g0399441"/>
</dbReference>
<dbReference type="EMBL" id="PDCK01000042">
    <property type="protein sequence ID" value="PRQ37156.1"/>
    <property type="molecule type" value="Genomic_DNA"/>
</dbReference>
<dbReference type="STRING" id="74649.A0A2P6QSJ5"/>
<keyword evidence="4 8" id="KW-0378">Hydrolase</keyword>
<evidence type="ECO:0000256" key="2">
    <source>
        <dbReference type="ARBA" id="ARBA00022670"/>
    </source>
</evidence>